<sequence length="285" mass="32372">TCLSRNWNTKKFGGFGVWLNDVLFNAMLWSFFDKQKAIENLEAVVAWQTDEGNYSCLVTGNDQWVDRSQPPIAAWVLWNIWQRSQDDEILKRFFPSVLRNHEWFHRKRTLENTGLIAYGTSSEIGTGLYKGTKLGAKNESSMDNSPVHDEARFNPASGLLESADVGLNSLLCLDGELLSSMALHLGDEQKSKKLKERVKQHKEKISEWLWDDSRGVFANRLLDGRFVRSLAPTSFYPLIAGAASLSQQKSLVKNFLLNEEKFGGEFVLPSVSRDDPSFKENIDDF</sequence>
<gene>
    <name evidence="3" type="ORF">METZ01_LOCUS398299</name>
</gene>
<feature type="domain" description="Mannosylglycerate hydrolase MGH1-like glycoside hydrolase" evidence="2">
    <location>
        <begin position="17"/>
        <end position="280"/>
    </location>
</feature>
<dbReference type="Gene3D" id="1.50.10.10">
    <property type="match status" value="1"/>
</dbReference>
<protein>
    <recommendedName>
        <fullName evidence="2">Mannosylglycerate hydrolase MGH1-like glycoside hydrolase domain-containing protein</fullName>
    </recommendedName>
</protein>
<reference evidence="3" key="1">
    <citation type="submission" date="2018-05" db="EMBL/GenBank/DDBJ databases">
        <authorList>
            <person name="Lanie J.A."/>
            <person name="Ng W.-L."/>
            <person name="Kazmierczak K.M."/>
            <person name="Andrzejewski T.M."/>
            <person name="Davidsen T.M."/>
            <person name="Wayne K.J."/>
            <person name="Tettelin H."/>
            <person name="Glass J.I."/>
            <person name="Rusch D."/>
            <person name="Podicherti R."/>
            <person name="Tsui H.-C.T."/>
            <person name="Winkler M.E."/>
        </authorList>
    </citation>
    <scope>NUCLEOTIDE SEQUENCE</scope>
</reference>
<dbReference type="InterPro" id="IPR008928">
    <property type="entry name" value="6-hairpin_glycosidase_sf"/>
</dbReference>
<dbReference type="EMBL" id="UINC01151695">
    <property type="protein sequence ID" value="SVD45445.1"/>
    <property type="molecule type" value="Genomic_DNA"/>
</dbReference>
<feature type="non-terminal residue" evidence="3">
    <location>
        <position position="285"/>
    </location>
</feature>
<proteinExistence type="predicted"/>
<evidence type="ECO:0000259" key="2">
    <source>
        <dbReference type="Pfam" id="PF22422"/>
    </source>
</evidence>
<accession>A0A382VHE3</accession>
<name>A0A382VHE3_9ZZZZ</name>
<keyword evidence="1" id="KW-0812">Transmembrane</keyword>
<keyword evidence="1" id="KW-0472">Membrane</keyword>
<dbReference type="Pfam" id="PF22422">
    <property type="entry name" value="MGH1-like_GH"/>
    <property type="match status" value="1"/>
</dbReference>
<dbReference type="AlphaFoldDB" id="A0A382VHE3"/>
<feature type="transmembrane region" description="Helical" evidence="1">
    <location>
        <begin position="12"/>
        <end position="32"/>
    </location>
</feature>
<evidence type="ECO:0000256" key="1">
    <source>
        <dbReference type="SAM" id="Phobius"/>
    </source>
</evidence>
<dbReference type="InterPro" id="IPR054491">
    <property type="entry name" value="MGH1-like_GH"/>
</dbReference>
<dbReference type="InterPro" id="IPR012341">
    <property type="entry name" value="6hp_glycosidase-like_sf"/>
</dbReference>
<dbReference type="SUPFAM" id="SSF48208">
    <property type="entry name" value="Six-hairpin glycosidases"/>
    <property type="match status" value="1"/>
</dbReference>
<feature type="non-terminal residue" evidence="3">
    <location>
        <position position="1"/>
    </location>
</feature>
<organism evidence="3">
    <name type="scientific">marine metagenome</name>
    <dbReference type="NCBI Taxonomy" id="408172"/>
    <lineage>
        <taxon>unclassified sequences</taxon>
        <taxon>metagenomes</taxon>
        <taxon>ecological metagenomes</taxon>
    </lineage>
</organism>
<evidence type="ECO:0000313" key="3">
    <source>
        <dbReference type="EMBL" id="SVD45445.1"/>
    </source>
</evidence>
<dbReference type="PANTHER" id="PTHR23403:SF1">
    <property type="entry name" value="TREHALASE"/>
    <property type="match status" value="1"/>
</dbReference>
<dbReference type="InterPro" id="IPR001661">
    <property type="entry name" value="Glyco_hydro_37"/>
</dbReference>
<dbReference type="GO" id="GO:0004555">
    <property type="term" value="F:alpha,alpha-trehalase activity"/>
    <property type="evidence" value="ECO:0007669"/>
    <property type="project" value="InterPro"/>
</dbReference>
<dbReference type="PANTHER" id="PTHR23403">
    <property type="entry name" value="TREHALASE"/>
    <property type="match status" value="1"/>
</dbReference>
<keyword evidence="1" id="KW-1133">Transmembrane helix</keyword>
<dbReference type="GO" id="GO:0005993">
    <property type="term" value="P:trehalose catabolic process"/>
    <property type="evidence" value="ECO:0007669"/>
    <property type="project" value="TreeGrafter"/>
</dbReference>